<keyword evidence="3" id="KW-1185">Reference proteome</keyword>
<protein>
    <submittedName>
        <fullName evidence="2">Uncharacterized protein</fullName>
    </submittedName>
</protein>
<dbReference type="Proteomes" id="UP001491310">
    <property type="component" value="Unassembled WGS sequence"/>
</dbReference>
<proteinExistence type="predicted"/>
<name>A0ABR2Z364_9CHLO</name>
<accession>A0ABR2Z364</accession>
<organism evidence="2 3">
    <name type="scientific">Coccomyxa subellipsoidea</name>
    <dbReference type="NCBI Taxonomy" id="248742"/>
    <lineage>
        <taxon>Eukaryota</taxon>
        <taxon>Viridiplantae</taxon>
        <taxon>Chlorophyta</taxon>
        <taxon>core chlorophytes</taxon>
        <taxon>Trebouxiophyceae</taxon>
        <taxon>Trebouxiophyceae incertae sedis</taxon>
        <taxon>Coccomyxaceae</taxon>
        <taxon>Coccomyxa</taxon>
    </lineage>
</organism>
<feature type="signal peptide" evidence="1">
    <location>
        <begin position="1"/>
        <end position="24"/>
    </location>
</feature>
<sequence>MPSRSATFSFGLVLCCFWLKGGDTSREDITFTDKSWKDYISKDHDPAWKNGTDELALQGFKMIPFEGGKLNKPLRGPVLGPLGNLTLQLFPPLYKENFYALYHQPTFWPYCESLERCIVYSQNESAEAKVPLVITLPPGIGAVDFYIDLAIDCVNTTDVTVPCDVSVATWPLPLGEPFSNSQSRARVHTLA</sequence>
<evidence type="ECO:0000256" key="1">
    <source>
        <dbReference type="SAM" id="SignalP"/>
    </source>
</evidence>
<keyword evidence="1" id="KW-0732">Signal</keyword>
<feature type="chain" id="PRO_5045909471" evidence="1">
    <location>
        <begin position="25"/>
        <end position="191"/>
    </location>
</feature>
<evidence type="ECO:0000313" key="2">
    <source>
        <dbReference type="EMBL" id="KAK9918100.1"/>
    </source>
</evidence>
<dbReference type="EMBL" id="JALJOT010000001">
    <property type="protein sequence ID" value="KAK9918100.1"/>
    <property type="molecule type" value="Genomic_DNA"/>
</dbReference>
<comment type="caution">
    <text evidence="2">The sequence shown here is derived from an EMBL/GenBank/DDBJ whole genome shotgun (WGS) entry which is preliminary data.</text>
</comment>
<gene>
    <name evidence="2" type="ORF">WJX75_001316</name>
</gene>
<evidence type="ECO:0000313" key="3">
    <source>
        <dbReference type="Proteomes" id="UP001491310"/>
    </source>
</evidence>
<reference evidence="2 3" key="1">
    <citation type="journal article" date="2024" name="Nat. Commun.">
        <title>Phylogenomics reveals the evolutionary origins of lichenization in chlorophyte algae.</title>
        <authorList>
            <person name="Puginier C."/>
            <person name="Libourel C."/>
            <person name="Otte J."/>
            <person name="Skaloud P."/>
            <person name="Haon M."/>
            <person name="Grisel S."/>
            <person name="Petersen M."/>
            <person name="Berrin J.G."/>
            <person name="Delaux P.M."/>
            <person name="Dal Grande F."/>
            <person name="Keller J."/>
        </authorList>
    </citation>
    <scope>NUCLEOTIDE SEQUENCE [LARGE SCALE GENOMIC DNA]</scope>
    <source>
        <strain evidence="2 3">SAG 216-7</strain>
    </source>
</reference>